<gene>
    <name evidence="1" type="ORF">GCM10023231_27800</name>
</gene>
<accession>A0ABP9BMR1</accession>
<dbReference type="Gene3D" id="3.40.30.10">
    <property type="entry name" value="Glutaredoxin"/>
    <property type="match status" value="1"/>
</dbReference>
<dbReference type="Proteomes" id="UP001501411">
    <property type="component" value="Unassembled WGS sequence"/>
</dbReference>
<proteinExistence type="predicted"/>
<evidence type="ECO:0000313" key="2">
    <source>
        <dbReference type="Proteomes" id="UP001501411"/>
    </source>
</evidence>
<keyword evidence="2" id="KW-1185">Reference proteome</keyword>
<dbReference type="NCBIfam" id="TIGR04019">
    <property type="entry name" value="B_thiol_YtxJ"/>
    <property type="match status" value="1"/>
</dbReference>
<dbReference type="InterPro" id="IPR036249">
    <property type="entry name" value="Thioredoxin-like_sf"/>
</dbReference>
<evidence type="ECO:0000313" key="1">
    <source>
        <dbReference type="EMBL" id="GAA4797638.1"/>
    </source>
</evidence>
<comment type="caution">
    <text evidence="1">The sequence shown here is derived from an EMBL/GenBank/DDBJ whole genome shotgun (WGS) entry which is preliminary data.</text>
</comment>
<evidence type="ECO:0008006" key="3">
    <source>
        <dbReference type="Google" id="ProtNLM"/>
    </source>
</evidence>
<protein>
    <recommendedName>
        <fullName evidence="3">Bacillithiol system redox-active protein YtxJ</fullName>
    </recommendedName>
</protein>
<dbReference type="EMBL" id="BAABIQ010000038">
    <property type="protein sequence ID" value="GAA4797638.1"/>
    <property type="molecule type" value="Genomic_DNA"/>
</dbReference>
<sequence>MKWIALTSVEELEQLANSGTYAIIFKHSTRCPVSNMAKKTFEFESTLIPEGTPVYFLDLIKYREVSNKIAEKWQVKHESPQILLIKGDECLYHESHNAIEAAKVVIHLPN</sequence>
<dbReference type="RefSeq" id="WP_345232402.1">
    <property type="nucleotide sequence ID" value="NZ_BAABIQ010000038.1"/>
</dbReference>
<organism evidence="1 2">
    <name type="scientific">Olivibacter ginsenosidimutans</name>
    <dbReference type="NCBI Taxonomy" id="1176537"/>
    <lineage>
        <taxon>Bacteria</taxon>
        <taxon>Pseudomonadati</taxon>
        <taxon>Bacteroidota</taxon>
        <taxon>Sphingobacteriia</taxon>
        <taxon>Sphingobacteriales</taxon>
        <taxon>Sphingobacteriaceae</taxon>
        <taxon>Olivibacter</taxon>
    </lineage>
</organism>
<dbReference type="SUPFAM" id="SSF52833">
    <property type="entry name" value="Thioredoxin-like"/>
    <property type="match status" value="1"/>
</dbReference>
<reference evidence="2" key="1">
    <citation type="journal article" date="2019" name="Int. J. Syst. Evol. Microbiol.">
        <title>The Global Catalogue of Microorganisms (GCM) 10K type strain sequencing project: providing services to taxonomists for standard genome sequencing and annotation.</title>
        <authorList>
            <consortium name="The Broad Institute Genomics Platform"/>
            <consortium name="The Broad Institute Genome Sequencing Center for Infectious Disease"/>
            <person name="Wu L."/>
            <person name="Ma J."/>
        </authorList>
    </citation>
    <scope>NUCLEOTIDE SEQUENCE [LARGE SCALE GENOMIC DNA]</scope>
    <source>
        <strain evidence="2">JCM 18200</strain>
    </source>
</reference>
<dbReference type="InterPro" id="IPR022551">
    <property type="entry name" value="BrxC"/>
</dbReference>
<dbReference type="Pfam" id="PF11009">
    <property type="entry name" value="BrxC"/>
    <property type="match status" value="1"/>
</dbReference>
<name>A0ABP9BMR1_9SPHI</name>